<protein>
    <submittedName>
        <fullName evidence="1">6302_t:CDS:1</fullName>
    </submittedName>
</protein>
<dbReference type="EMBL" id="CAJVPZ010038546">
    <property type="protein sequence ID" value="CAG8755781.1"/>
    <property type="molecule type" value="Genomic_DNA"/>
</dbReference>
<proteinExistence type="predicted"/>
<reference evidence="1" key="1">
    <citation type="submission" date="2021-06" db="EMBL/GenBank/DDBJ databases">
        <authorList>
            <person name="Kallberg Y."/>
            <person name="Tangrot J."/>
            <person name="Rosling A."/>
        </authorList>
    </citation>
    <scope>NUCLEOTIDE SEQUENCE</scope>
    <source>
        <strain evidence="1">IN212</strain>
    </source>
</reference>
<sequence length="67" mass="7446">DTLFAKCANLLILSSKLPKETLDEKSIPPGQSETLISSSFENSLFKKRSVLRIPSIHTAEYTELNPP</sequence>
<gene>
    <name evidence="1" type="ORF">RFULGI_LOCUS13935</name>
</gene>
<organism evidence="1 2">
    <name type="scientific">Racocetra fulgida</name>
    <dbReference type="NCBI Taxonomy" id="60492"/>
    <lineage>
        <taxon>Eukaryota</taxon>
        <taxon>Fungi</taxon>
        <taxon>Fungi incertae sedis</taxon>
        <taxon>Mucoromycota</taxon>
        <taxon>Glomeromycotina</taxon>
        <taxon>Glomeromycetes</taxon>
        <taxon>Diversisporales</taxon>
        <taxon>Gigasporaceae</taxon>
        <taxon>Racocetra</taxon>
    </lineage>
</organism>
<dbReference type="Proteomes" id="UP000789396">
    <property type="component" value="Unassembled WGS sequence"/>
</dbReference>
<comment type="caution">
    <text evidence="1">The sequence shown here is derived from an EMBL/GenBank/DDBJ whole genome shotgun (WGS) entry which is preliminary data.</text>
</comment>
<evidence type="ECO:0000313" key="1">
    <source>
        <dbReference type="EMBL" id="CAG8755781.1"/>
    </source>
</evidence>
<keyword evidence="2" id="KW-1185">Reference proteome</keyword>
<feature type="non-terminal residue" evidence="1">
    <location>
        <position position="1"/>
    </location>
</feature>
<accession>A0A9N9NTH8</accession>
<name>A0A9N9NTH8_9GLOM</name>
<evidence type="ECO:0000313" key="2">
    <source>
        <dbReference type="Proteomes" id="UP000789396"/>
    </source>
</evidence>
<dbReference type="AlphaFoldDB" id="A0A9N9NTH8"/>